<reference evidence="2" key="2">
    <citation type="submission" date="2023-05" db="EMBL/GenBank/DDBJ databases">
        <authorList>
            <consortium name="Lawrence Berkeley National Laboratory"/>
            <person name="Steindorff A."/>
            <person name="Hensen N."/>
            <person name="Bonometti L."/>
            <person name="Westerberg I."/>
            <person name="Brannstrom I.O."/>
            <person name="Guillou S."/>
            <person name="Cros-Aarteil S."/>
            <person name="Calhoun S."/>
            <person name="Haridas S."/>
            <person name="Kuo A."/>
            <person name="Mondo S."/>
            <person name="Pangilinan J."/>
            <person name="Riley R."/>
            <person name="Labutti K."/>
            <person name="Andreopoulos B."/>
            <person name="Lipzen A."/>
            <person name="Chen C."/>
            <person name="Yanf M."/>
            <person name="Daum C."/>
            <person name="Ng V."/>
            <person name="Clum A."/>
            <person name="Ohm R."/>
            <person name="Martin F."/>
            <person name="Silar P."/>
            <person name="Natvig D."/>
            <person name="Lalanne C."/>
            <person name="Gautier V."/>
            <person name="Ament-Velasquez S.L."/>
            <person name="Kruys A."/>
            <person name="Hutchinson M.I."/>
            <person name="Powell A.J."/>
            <person name="Barry K."/>
            <person name="Miller A.N."/>
            <person name="Grigoriev I.V."/>
            <person name="Debuchy R."/>
            <person name="Gladieux P."/>
            <person name="Thoren M.H."/>
            <person name="Johannesson H."/>
        </authorList>
    </citation>
    <scope>NUCLEOTIDE SEQUENCE</scope>
    <source>
        <strain evidence="2">PSN293</strain>
    </source>
</reference>
<evidence type="ECO:0000313" key="3">
    <source>
        <dbReference type="Proteomes" id="UP001301769"/>
    </source>
</evidence>
<feature type="region of interest" description="Disordered" evidence="1">
    <location>
        <begin position="1"/>
        <end position="133"/>
    </location>
</feature>
<feature type="compositionally biased region" description="Basic and acidic residues" evidence="1">
    <location>
        <begin position="82"/>
        <end position="98"/>
    </location>
</feature>
<evidence type="ECO:0000313" key="2">
    <source>
        <dbReference type="EMBL" id="KAK4209592.1"/>
    </source>
</evidence>
<name>A0AAN6Y567_9PEZI</name>
<accession>A0AAN6Y567</accession>
<feature type="compositionally biased region" description="Low complexity" evidence="1">
    <location>
        <begin position="12"/>
        <end position="52"/>
    </location>
</feature>
<evidence type="ECO:0000256" key="1">
    <source>
        <dbReference type="SAM" id="MobiDB-lite"/>
    </source>
</evidence>
<feature type="region of interest" description="Disordered" evidence="1">
    <location>
        <begin position="185"/>
        <end position="208"/>
    </location>
</feature>
<gene>
    <name evidence="2" type="ORF">QBC37DRAFT_377922</name>
</gene>
<keyword evidence="3" id="KW-1185">Reference proteome</keyword>
<dbReference type="Proteomes" id="UP001301769">
    <property type="component" value="Unassembled WGS sequence"/>
</dbReference>
<comment type="caution">
    <text evidence="2">The sequence shown here is derived from an EMBL/GenBank/DDBJ whole genome shotgun (WGS) entry which is preliminary data.</text>
</comment>
<reference evidence="2" key="1">
    <citation type="journal article" date="2023" name="Mol. Phylogenet. Evol.">
        <title>Genome-scale phylogeny and comparative genomics of the fungal order Sordariales.</title>
        <authorList>
            <person name="Hensen N."/>
            <person name="Bonometti L."/>
            <person name="Westerberg I."/>
            <person name="Brannstrom I.O."/>
            <person name="Guillou S."/>
            <person name="Cros-Aarteil S."/>
            <person name="Calhoun S."/>
            <person name="Haridas S."/>
            <person name="Kuo A."/>
            <person name="Mondo S."/>
            <person name="Pangilinan J."/>
            <person name="Riley R."/>
            <person name="LaButti K."/>
            <person name="Andreopoulos B."/>
            <person name="Lipzen A."/>
            <person name="Chen C."/>
            <person name="Yan M."/>
            <person name="Daum C."/>
            <person name="Ng V."/>
            <person name="Clum A."/>
            <person name="Steindorff A."/>
            <person name="Ohm R.A."/>
            <person name="Martin F."/>
            <person name="Silar P."/>
            <person name="Natvig D.O."/>
            <person name="Lalanne C."/>
            <person name="Gautier V."/>
            <person name="Ament-Velasquez S.L."/>
            <person name="Kruys A."/>
            <person name="Hutchinson M.I."/>
            <person name="Powell A.J."/>
            <person name="Barry K."/>
            <person name="Miller A.N."/>
            <person name="Grigoriev I.V."/>
            <person name="Debuchy R."/>
            <person name="Gladieux P."/>
            <person name="Hiltunen Thoren M."/>
            <person name="Johannesson H."/>
        </authorList>
    </citation>
    <scope>NUCLEOTIDE SEQUENCE</scope>
    <source>
        <strain evidence="2">PSN293</strain>
    </source>
</reference>
<dbReference type="AlphaFoldDB" id="A0AAN6Y567"/>
<organism evidence="2 3">
    <name type="scientific">Rhypophila decipiens</name>
    <dbReference type="NCBI Taxonomy" id="261697"/>
    <lineage>
        <taxon>Eukaryota</taxon>
        <taxon>Fungi</taxon>
        <taxon>Dikarya</taxon>
        <taxon>Ascomycota</taxon>
        <taxon>Pezizomycotina</taxon>
        <taxon>Sordariomycetes</taxon>
        <taxon>Sordariomycetidae</taxon>
        <taxon>Sordariales</taxon>
        <taxon>Naviculisporaceae</taxon>
        <taxon>Rhypophila</taxon>
    </lineage>
</organism>
<sequence length="208" mass="22994">MSSGYPGGSGSGASHYQPQPSSYHHQSHSSNQQNIQQQQKQHSSASSSMSGQEVFTAEMRDRQARGKDPYTEGDGSDDGEGDQERHEEGGEYDEHGGEQDQDGVNSRQGWHGSDEDDEVSNLGLGTSMRRGNGRLGNEDFAAAERRQTAVTFLNSRELLMMHSLKTGETEAATKLYFMRMLCGFEDDSSSSTPQTRRQTGKPPRVRNW</sequence>
<dbReference type="EMBL" id="MU858200">
    <property type="protein sequence ID" value="KAK4209592.1"/>
    <property type="molecule type" value="Genomic_DNA"/>
</dbReference>
<feature type="compositionally biased region" description="Gly residues" evidence="1">
    <location>
        <begin position="1"/>
        <end position="11"/>
    </location>
</feature>
<feature type="compositionally biased region" description="Basic and acidic residues" evidence="1">
    <location>
        <begin position="58"/>
        <end position="70"/>
    </location>
</feature>
<protein>
    <submittedName>
        <fullName evidence="2">Uncharacterized protein</fullName>
    </submittedName>
</protein>
<proteinExistence type="predicted"/>